<reference evidence="2" key="1">
    <citation type="journal article" date="2021" name="J. Hered.">
        <title>Genome Assembly of Salicaceae Populus deltoides (Eastern Cottonwood) I-69 Based on Nanopore Sequencing and Hi-C Technologies.</title>
        <authorList>
            <person name="Bai S."/>
            <person name="Wu H."/>
            <person name="Zhang J."/>
            <person name="Pan Z."/>
            <person name="Zhao W."/>
            <person name="Li Z."/>
            <person name="Tong C."/>
        </authorList>
    </citation>
    <scope>NUCLEOTIDE SEQUENCE</scope>
    <source>
        <tissue evidence="2">Leaf</tissue>
    </source>
</reference>
<feature type="region of interest" description="Disordered" evidence="1">
    <location>
        <begin position="1"/>
        <end position="26"/>
    </location>
</feature>
<evidence type="ECO:0000313" key="3">
    <source>
        <dbReference type="Proteomes" id="UP000807159"/>
    </source>
</evidence>
<sequence length="206" mass="22588">MAASRENPNDLAIIPHSEKSASQEMTESITVEFKIKINSQNSRSDKESMYKGKESAQNQNKFAALSELAAKATGIENQVGAYILDIPKQNKRSCRDDTSSIQYMANRDIKGRRICKGVTGGSNDEATFSPGTIKGAQGMFKEQLRRVLSAVVETHVLRPDNSIEYRGNKPVQLHIFILNGQHVEQSGGSSKKTTMTKSVNLVGGQN</sequence>
<feature type="region of interest" description="Disordered" evidence="1">
    <location>
        <begin position="184"/>
        <end position="206"/>
    </location>
</feature>
<evidence type="ECO:0000256" key="1">
    <source>
        <dbReference type="SAM" id="MobiDB-lite"/>
    </source>
</evidence>
<comment type="caution">
    <text evidence="2">The sequence shown here is derived from an EMBL/GenBank/DDBJ whole genome shotgun (WGS) entry which is preliminary data.</text>
</comment>
<gene>
    <name evidence="2" type="ORF">H0E87_018298</name>
</gene>
<dbReference type="AlphaFoldDB" id="A0A8T2XPW0"/>
<proteinExistence type="predicted"/>
<organism evidence="2 3">
    <name type="scientific">Populus deltoides</name>
    <name type="common">Eastern poplar</name>
    <name type="synonym">Eastern cottonwood</name>
    <dbReference type="NCBI Taxonomy" id="3696"/>
    <lineage>
        <taxon>Eukaryota</taxon>
        <taxon>Viridiplantae</taxon>
        <taxon>Streptophyta</taxon>
        <taxon>Embryophyta</taxon>
        <taxon>Tracheophyta</taxon>
        <taxon>Spermatophyta</taxon>
        <taxon>Magnoliopsida</taxon>
        <taxon>eudicotyledons</taxon>
        <taxon>Gunneridae</taxon>
        <taxon>Pentapetalae</taxon>
        <taxon>rosids</taxon>
        <taxon>fabids</taxon>
        <taxon>Malpighiales</taxon>
        <taxon>Salicaceae</taxon>
        <taxon>Saliceae</taxon>
        <taxon>Populus</taxon>
    </lineage>
</organism>
<dbReference type="EMBL" id="JACEGQ020000010">
    <property type="protein sequence ID" value="KAH8495060.1"/>
    <property type="molecule type" value="Genomic_DNA"/>
</dbReference>
<accession>A0A8T2XPW0</accession>
<keyword evidence="3" id="KW-1185">Reference proteome</keyword>
<name>A0A8T2XPW0_POPDE</name>
<evidence type="ECO:0000313" key="2">
    <source>
        <dbReference type="EMBL" id="KAH8495060.1"/>
    </source>
</evidence>
<protein>
    <submittedName>
        <fullName evidence="2">Uncharacterized protein</fullName>
    </submittedName>
</protein>
<dbReference type="Proteomes" id="UP000807159">
    <property type="component" value="Chromosome 10"/>
</dbReference>